<accession>A0A9W8KZA2</accession>
<dbReference type="Pfam" id="PF11875">
    <property type="entry name" value="DnaJ-like_C11_C"/>
    <property type="match status" value="1"/>
</dbReference>
<name>A0A9W8KZA2_9FUNG</name>
<dbReference type="EMBL" id="JANBTW010000004">
    <property type="protein sequence ID" value="KAJ2680553.1"/>
    <property type="molecule type" value="Genomic_DNA"/>
</dbReference>
<dbReference type="AlphaFoldDB" id="A0A9W8KZA2"/>
<evidence type="ECO:0000256" key="1">
    <source>
        <dbReference type="ARBA" id="ARBA00004370"/>
    </source>
</evidence>
<comment type="subcellular location">
    <subcellularLocation>
        <location evidence="1">Membrane</location>
    </subcellularLocation>
</comment>
<evidence type="ECO:0000256" key="3">
    <source>
        <dbReference type="ARBA" id="ARBA00023186"/>
    </source>
</evidence>
<dbReference type="PROSITE" id="PS50076">
    <property type="entry name" value="DNAJ_2"/>
    <property type="match status" value="1"/>
</dbReference>
<dbReference type="Pfam" id="PF22774">
    <property type="entry name" value="DNAJC11_beta-barrel"/>
    <property type="match status" value="1"/>
</dbReference>
<reference evidence="6" key="1">
    <citation type="submission" date="2022-07" db="EMBL/GenBank/DDBJ databases">
        <title>Phylogenomic reconstructions and comparative analyses of Kickxellomycotina fungi.</title>
        <authorList>
            <person name="Reynolds N.K."/>
            <person name="Stajich J.E."/>
            <person name="Barry K."/>
            <person name="Grigoriev I.V."/>
            <person name="Crous P."/>
            <person name="Smith M.E."/>
        </authorList>
    </citation>
    <scope>NUCLEOTIDE SEQUENCE</scope>
    <source>
        <strain evidence="6">NRRL 3115</strain>
    </source>
</reference>
<evidence type="ECO:0000259" key="5">
    <source>
        <dbReference type="PROSITE" id="PS50076"/>
    </source>
</evidence>
<dbReference type="InterPro" id="IPR055225">
    <property type="entry name" value="DNAJC11-like_beta-barrel"/>
</dbReference>
<keyword evidence="4" id="KW-1133">Transmembrane helix</keyword>
<keyword evidence="2 4" id="KW-0472">Membrane</keyword>
<dbReference type="InterPro" id="IPR024586">
    <property type="entry name" value="DnaJ-like_C11_C"/>
</dbReference>
<comment type="caution">
    <text evidence="6">The sequence shown here is derived from an EMBL/GenBank/DDBJ whole genome shotgun (WGS) entry which is preliminary data.</text>
</comment>
<feature type="transmembrane region" description="Helical" evidence="4">
    <location>
        <begin position="474"/>
        <end position="493"/>
    </location>
</feature>
<dbReference type="PANTHER" id="PTHR44157:SF1">
    <property type="entry name" value="DNAJ HOMOLOG SUBFAMILY C MEMBER 11"/>
    <property type="match status" value="1"/>
</dbReference>
<keyword evidence="4" id="KW-0812">Transmembrane</keyword>
<dbReference type="OrthoDB" id="10250354at2759"/>
<gene>
    <name evidence="6" type="ORF">GGI25_000526</name>
</gene>
<dbReference type="PANTHER" id="PTHR44157">
    <property type="entry name" value="DNAJ HOMOLOG SUBFAMILY C MEMBER 11"/>
    <property type="match status" value="1"/>
</dbReference>
<dbReference type="GO" id="GO:0042407">
    <property type="term" value="P:cristae formation"/>
    <property type="evidence" value="ECO:0007669"/>
    <property type="project" value="TreeGrafter"/>
</dbReference>
<dbReference type="SMART" id="SM00271">
    <property type="entry name" value="DnaJ"/>
    <property type="match status" value="1"/>
</dbReference>
<evidence type="ECO:0000313" key="6">
    <source>
        <dbReference type="EMBL" id="KAJ2680553.1"/>
    </source>
</evidence>
<dbReference type="Pfam" id="PF00226">
    <property type="entry name" value="DnaJ"/>
    <property type="match status" value="1"/>
</dbReference>
<dbReference type="Proteomes" id="UP001151518">
    <property type="component" value="Unassembled WGS sequence"/>
</dbReference>
<evidence type="ECO:0000313" key="7">
    <source>
        <dbReference type="Proteomes" id="UP001151518"/>
    </source>
</evidence>
<dbReference type="SUPFAM" id="SSF46565">
    <property type="entry name" value="Chaperone J-domain"/>
    <property type="match status" value="1"/>
</dbReference>
<dbReference type="PROSITE" id="PS00636">
    <property type="entry name" value="DNAJ_1"/>
    <property type="match status" value="1"/>
</dbReference>
<evidence type="ECO:0000256" key="4">
    <source>
        <dbReference type="SAM" id="Phobius"/>
    </source>
</evidence>
<organism evidence="6 7">
    <name type="scientific">Coemansia spiralis</name>
    <dbReference type="NCBI Taxonomy" id="417178"/>
    <lineage>
        <taxon>Eukaryota</taxon>
        <taxon>Fungi</taxon>
        <taxon>Fungi incertae sedis</taxon>
        <taxon>Zoopagomycota</taxon>
        <taxon>Kickxellomycotina</taxon>
        <taxon>Kickxellomycetes</taxon>
        <taxon>Kickxellales</taxon>
        <taxon>Kickxellaceae</taxon>
        <taxon>Coemansia</taxon>
    </lineage>
</organism>
<dbReference type="InterPro" id="IPR018253">
    <property type="entry name" value="DnaJ_domain_CS"/>
</dbReference>
<evidence type="ECO:0000256" key="2">
    <source>
        <dbReference type="ARBA" id="ARBA00023136"/>
    </source>
</evidence>
<dbReference type="CDD" id="cd06257">
    <property type="entry name" value="DnaJ"/>
    <property type="match status" value="1"/>
</dbReference>
<dbReference type="InterPro" id="IPR036869">
    <property type="entry name" value="J_dom_sf"/>
</dbReference>
<keyword evidence="3" id="KW-0143">Chaperone</keyword>
<sequence length="664" mass="74594">MSSEVWNEEEEEERLRDMEREWNSESRSNVGYYLALNVSRTASTEDIRDAFKRLSRYFHPDRHHDVNKREWAQKQFHIIQRAYEVLSDPKSRAAYDQLGEEGVRMSKAVGYKIQSAKDLQEMFEREARMRRIGEIEQWIQSTSNISVSLETITLTSPLVGMILERSNVPKPRLNNRVKLKSIFMSHSFAANLSDKLTCKVAGRMFSQNGYFSSGNVVGTLKYALDGQSWISFSMPALPPYVPTLKSTHFLSMDTYIITNISQHSLDISTPPSVTTTFGRIMPDNRTTVYLTACTGNQYTFGPLWANSHSRAFDKNELEKSTKHVRDGLRNPSNMSLGLTRTIDTNRKYGMEVSASLRQSSLCAFYEYGLDKHFSISGRAAVVGAGASPTDNPYYSIDGAEDEALTLDKLSIGIQGLSDISASIDVVNEVSSWTKVGWEVGFSLRSGITVNLYLTRLGHRISLPVLLTPLLEIDVALYATAIPLALVFGIHYGVTKVRRRKLIQERLNELKEEQRHELFQQKRRAKEAMRLMADVVERSRKSARSSDGLVIESALYGDLPFGIAAQNTNSLYAALDHAQASRSALSATDEQRACDVTLALHALVNNNQLVIAGGGSKRFLPGFYDPAFGVKKLLFVQYRFKGKLHEVIVKDDQALAIPMKAHSIE</sequence>
<feature type="domain" description="J" evidence="5">
    <location>
        <begin position="31"/>
        <end position="99"/>
    </location>
</feature>
<dbReference type="GO" id="GO:0016020">
    <property type="term" value="C:membrane"/>
    <property type="evidence" value="ECO:0007669"/>
    <property type="project" value="UniProtKB-SubCell"/>
</dbReference>
<protein>
    <recommendedName>
        <fullName evidence="5">J domain-containing protein</fullName>
    </recommendedName>
</protein>
<dbReference type="InterPro" id="IPR001623">
    <property type="entry name" value="DnaJ_domain"/>
</dbReference>
<dbReference type="InterPro" id="IPR052243">
    <property type="entry name" value="Mito_inner_membrane_organizer"/>
</dbReference>
<proteinExistence type="predicted"/>
<dbReference type="GO" id="GO:0005739">
    <property type="term" value="C:mitochondrion"/>
    <property type="evidence" value="ECO:0007669"/>
    <property type="project" value="GOC"/>
</dbReference>
<dbReference type="Gene3D" id="1.10.287.110">
    <property type="entry name" value="DnaJ domain"/>
    <property type="match status" value="1"/>
</dbReference>
<dbReference type="PRINTS" id="PR00625">
    <property type="entry name" value="JDOMAIN"/>
</dbReference>